<gene>
    <name evidence="2" type="ORF">FPZ43_17995</name>
</gene>
<keyword evidence="3" id="KW-1185">Reference proteome</keyword>
<keyword evidence="1" id="KW-0175">Coiled coil</keyword>
<dbReference type="OrthoDB" id="950459at2"/>
<dbReference type="AlphaFoldDB" id="A0A563TZI2"/>
<evidence type="ECO:0000313" key="3">
    <source>
        <dbReference type="Proteomes" id="UP000320042"/>
    </source>
</evidence>
<comment type="caution">
    <text evidence="2">The sequence shown here is derived from an EMBL/GenBank/DDBJ whole genome shotgun (WGS) entry which is preliminary data.</text>
</comment>
<dbReference type="Proteomes" id="UP000320042">
    <property type="component" value="Unassembled WGS sequence"/>
</dbReference>
<sequence>MVKTLRSRIFKETEGMENEEENRERKITTRFKPGEFLLIDRRFKKTRFRKMSEYIRSVLLEKPITVNYRDKSMDEMLEELSLLRRELNAIGNNLNQAVRQINAAHGSADNRLWLSLMSIIGTKVDPAIAQIKDRMQSFSELWSQKLKPDEASSVQ</sequence>
<dbReference type="InterPro" id="IPR045788">
    <property type="entry name" value="MobC_2"/>
</dbReference>
<accession>A0A563TZI2</accession>
<dbReference type="EMBL" id="VOEJ01000010">
    <property type="protein sequence ID" value="TWR24788.1"/>
    <property type="molecule type" value="Genomic_DNA"/>
</dbReference>
<evidence type="ECO:0000313" key="2">
    <source>
        <dbReference type="EMBL" id="TWR24788.1"/>
    </source>
</evidence>
<dbReference type="Pfam" id="PF19514">
    <property type="entry name" value="MobC_2"/>
    <property type="match status" value="1"/>
</dbReference>
<evidence type="ECO:0000256" key="1">
    <source>
        <dbReference type="SAM" id="Coils"/>
    </source>
</evidence>
<protein>
    <submittedName>
        <fullName evidence="2">MobC family plasmid mobilization relaxosome protein</fullName>
    </submittedName>
</protein>
<proteinExistence type="predicted"/>
<reference evidence="2 3" key="1">
    <citation type="submission" date="2019-07" db="EMBL/GenBank/DDBJ databases">
        <authorList>
            <person name="Kim J."/>
        </authorList>
    </citation>
    <scope>NUCLEOTIDE SEQUENCE [LARGE SCALE GENOMIC DNA]</scope>
    <source>
        <strain evidence="3">dk17</strain>
    </source>
</reference>
<name>A0A563TZI2_9SPHI</name>
<feature type="coiled-coil region" evidence="1">
    <location>
        <begin position="73"/>
        <end position="100"/>
    </location>
</feature>
<organism evidence="2 3">
    <name type="scientific">Mucilaginibacter pallidiroseus</name>
    <dbReference type="NCBI Taxonomy" id="2599295"/>
    <lineage>
        <taxon>Bacteria</taxon>
        <taxon>Pseudomonadati</taxon>
        <taxon>Bacteroidota</taxon>
        <taxon>Sphingobacteriia</taxon>
        <taxon>Sphingobacteriales</taxon>
        <taxon>Sphingobacteriaceae</taxon>
        <taxon>Mucilaginibacter</taxon>
    </lineage>
</organism>